<reference evidence="6" key="1">
    <citation type="journal article" date="2023" name="Mol. Plant Microbe Interact.">
        <title>Elucidating the Obligate Nature and Biological Capacity of an Invasive Fungal Corn Pathogen.</title>
        <authorList>
            <person name="MacCready J.S."/>
            <person name="Roggenkamp E.M."/>
            <person name="Gdanetz K."/>
            <person name="Chilvers M.I."/>
        </authorList>
    </citation>
    <scope>NUCLEOTIDE SEQUENCE</scope>
    <source>
        <strain evidence="6">PM02</strain>
    </source>
</reference>
<name>A0AAD9MC07_9PEZI</name>
<dbReference type="GO" id="GO:0005509">
    <property type="term" value="F:calcium ion binding"/>
    <property type="evidence" value="ECO:0007669"/>
    <property type="project" value="InterPro"/>
</dbReference>
<keyword evidence="2" id="KW-0479">Metal-binding</keyword>
<accession>A0AAD9MC07</accession>
<dbReference type="PROSITE" id="PS50222">
    <property type="entry name" value="EF_HAND_2"/>
    <property type="match status" value="4"/>
</dbReference>
<dbReference type="PANTHER" id="PTHR23048:SF0">
    <property type="entry name" value="CALMODULIN LIKE 3"/>
    <property type="match status" value="1"/>
</dbReference>
<evidence type="ECO:0000256" key="1">
    <source>
        <dbReference type="ARBA" id="ARBA00020786"/>
    </source>
</evidence>
<keyword evidence="7" id="KW-1185">Reference proteome</keyword>
<evidence type="ECO:0000256" key="2">
    <source>
        <dbReference type="ARBA" id="ARBA00022723"/>
    </source>
</evidence>
<feature type="domain" description="EF-hand" evidence="5">
    <location>
        <begin position="8"/>
        <end position="43"/>
    </location>
</feature>
<sequence>MAHNMSSEELTAYRDVFALFDKDKSGDITAEELGTVMRSLGINASASELQDMVNEVDTDKNGKISFDEFLALMSIKAKDQDTEQELRNAFNVFDKDGSGTISAEELRLVLKTLKTPGEKDVDDDEINDMIKQADVNGDGTIDFEEFRKIMTES</sequence>
<proteinExistence type="predicted"/>
<protein>
    <recommendedName>
        <fullName evidence="1">Calmodulin</fullName>
    </recommendedName>
</protein>
<dbReference type="GO" id="GO:0005737">
    <property type="term" value="C:cytoplasm"/>
    <property type="evidence" value="ECO:0007669"/>
    <property type="project" value="UniProtKB-ARBA"/>
</dbReference>
<dbReference type="SUPFAM" id="SSF47473">
    <property type="entry name" value="EF-hand"/>
    <property type="match status" value="1"/>
</dbReference>
<keyword evidence="4" id="KW-0106">Calcium</keyword>
<dbReference type="InterPro" id="IPR002048">
    <property type="entry name" value="EF_hand_dom"/>
</dbReference>
<dbReference type="AlphaFoldDB" id="A0AAD9MC07"/>
<keyword evidence="3" id="KW-0677">Repeat</keyword>
<comment type="caution">
    <text evidence="6">The sequence shown here is derived from an EMBL/GenBank/DDBJ whole genome shotgun (WGS) entry which is preliminary data.</text>
</comment>
<dbReference type="PANTHER" id="PTHR23048">
    <property type="entry name" value="MYOSIN LIGHT CHAIN 1, 3"/>
    <property type="match status" value="1"/>
</dbReference>
<dbReference type="InterPro" id="IPR018247">
    <property type="entry name" value="EF_Hand_1_Ca_BS"/>
</dbReference>
<dbReference type="SMART" id="SM00054">
    <property type="entry name" value="EFh"/>
    <property type="match status" value="4"/>
</dbReference>
<dbReference type="GO" id="GO:0016460">
    <property type="term" value="C:myosin II complex"/>
    <property type="evidence" value="ECO:0007669"/>
    <property type="project" value="TreeGrafter"/>
</dbReference>
<evidence type="ECO:0000313" key="7">
    <source>
        <dbReference type="Proteomes" id="UP001217918"/>
    </source>
</evidence>
<dbReference type="Pfam" id="PF13499">
    <property type="entry name" value="EF-hand_7"/>
    <property type="match status" value="2"/>
</dbReference>
<dbReference type="InterPro" id="IPR011992">
    <property type="entry name" value="EF-hand-dom_pair"/>
</dbReference>
<dbReference type="Proteomes" id="UP001217918">
    <property type="component" value="Unassembled WGS sequence"/>
</dbReference>
<evidence type="ECO:0000256" key="4">
    <source>
        <dbReference type="ARBA" id="ARBA00022837"/>
    </source>
</evidence>
<dbReference type="Gene3D" id="1.10.238.10">
    <property type="entry name" value="EF-hand"/>
    <property type="match status" value="2"/>
</dbReference>
<evidence type="ECO:0000256" key="3">
    <source>
        <dbReference type="ARBA" id="ARBA00022737"/>
    </source>
</evidence>
<gene>
    <name evidence="6" type="ORF">P8C59_005935</name>
</gene>
<feature type="domain" description="EF-hand" evidence="5">
    <location>
        <begin position="44"/>
        <end position="79"/>
    </location>
</feature>
<dbReference type="CDD" id="cd00051">
    <property type="entry name" value="EFh"/>
    <property type="match status" value="2"/>
</dbReference>
<feature type="domain" description="EF-hand" evidence="5">
    <location>
        <begin position="81"/>
        <end position="116"/>
    </location>
</feature>
<dbReference type="FunFam" id="1.10.238.10:FF:000034">
    <property type="entry name" value="Calmodulin"/>
    <property type="match status" value="1"/>
</dbReference>
<dbReference type="FunFam" id="1.10.238.10:FF:000251">
    <property type="entry name" value="Calmodulin-related protein 97A"/>
    <property type="match status" value="1"/>
</dbReference>
<dbReference type="InterPro" id="IPR050230">
    <property type="entry name" value="CALM/Myosin/TropC-like"/>
</dbReference>
<dbReference type="EMBL" id="JAQQPM010000005">
    <property type="protein sequence ID" value="KAK2071519.1"/>
    <property type="molecule type" value="Genomic_DNA"/>
</dbReference>
<feature type="domain" description="EF-hand" evidence="5">
    <location>
        <begin position="121"/>
        <end position="153"/>
    </location>
</feature>
<evidence type="ECO:0000313" key="6">
    <source>
        <dbReference type="EMBL" id="KAK2071519.1"/>
    </source>
</evidence>
<dbReference type="PROSITE" id="PS00018">
    <property type="entry name" value="EF_HAND_1"/>
    <property type="match status" value="4"/>
</dbReference>
<evidence type="ECO:0000259" key="5">
    <source>
        <dbReference type="PROSITE" id="PS50222"/>
    </source>
</evidence>
<organism evidence="6 7">
    <name type="scientific">Phyllachora maydis</name>
    <dbReference type="NCBI Taxonomy" id="1825666"/>
    <lineage>
        <taxon>Eukaryota</taxon>
        <taxon>Fungi</taxon>
        <taxon>Dikarya</taxon>
        <taxon>Ascomycota</taxon>
        <taxon>Pezizomycotina</taxon>
        <taxon>Sordariomycetes</taxon>
        <taxon>Sordariomycetidae</taxon>
        <taxon>Phyllachorales</taxon>
        <taxon>Phyllachoraceae</taxon>
        <taxon>Phyllachora</taxon>
    </lineage>
</organism>